<gene>
    <name evidence="1" type="ORF">R3P38DRAFT_2575054</name>
</gene>
<proteinExistence type="predicted"/>
<sequence>MLQTLALEAYQGSRAALQEIVMLSQRRNTSIERALLLPVLYHNLRPPTQPNECSLDHPRAIAARIILHFRVFDNGMPREALLELWPRYWTWFQISNPIETDDTGKQQNNLSSLMLFLFEIFEHPDSTAIFQTPGLRLYVCQLWSLMLLNHIHDPSYTVIYKAIWAFLRFSCDPDKSDSSTARLEVLQEFIDGAGEVADFAALVIRHIGLFSSGRQQDVGPLDSLFCLLGYIDSGDGPFRSEIISRGVVQLVVRALAAFQNLPAESPVTPFTYGFVFLRSLLSTHPVYPWVKQAVKAGFLPLLMHCSMRREDLVTPQLLVEVINLLASSCIYHSVLPRLGTSMTGLGEIMSGPEFQNCRVRAQWLKFKAILFGRLSTLNELEASAPVTERACDNLEVGESPLIFLLIMEIKSVRKNTRQTHVSSLCSLQVHVLLLGYMPKRRLGWRQPSR</sequence>
<keyword evidence="2" id="KW-1185">Reference proteome</keyword>
<name>A0AAV9ZLG0_9AGAR</name>
<comment type="caution">
    <text evidence="1">The sequence shown here is derived from an EMBL/GenBank/DDBJ whole genome shotgun (WGS) entry which is preliminary data.</text>
</comment>
<dbReference type="EMBL" id="JAWWNJ010000132">
    <property type="protein sequence ID" value="KAK6985106.1"/>
    <property type="molecule type" value="Genomic_DNA"/>
</dbReference>
<evidence type="ECO:0000313" key="2">
    <source>
        <dbReference type="Proteomes" id="UP001362999"/>
    </source>
</evidence>
<reference evidence="1 2" key="1">
    <citation type="journal article" date="2024" name="J Genomics">
        <title>Draft genome sequencing and assembly of Favolaschia claudopus CIRM-BRFM 2984 isolated from oak limbs.</title>
        <authorList>
            <person name="Navarro D."/>
            <person name="Drula E."/>
            <person name="Chaduli D."/>
            <person name="Cazenave R."/>
            <person name="Ahrendt S."/>
            <person name="Wang J."/>
            <person name="Lipzen A."/>
            <person name="Daum C."/>
            <person name="Barry K."/>
            <person name="Grigoriev I.V."/>
            <person name="Favel A."/>
            <person name="Rosso M.N."/>
            <person name="Martin F."/>
        </authorList>
    </citation>
    <scope>NUCLEOTIDE SEQUENCE [LARGE SCALE GENOMIC DNA]</scope>
    <source>
        <strain evidence="1 2">CIRM-BRFM 2984</strain>
    </source>
</reference>
<accession>A0AAV9ZLG0</accession>
<protein>
    <submittedName>
        <fullName evidence="1">Uncharacterized protein</fullName>
    </submittedName>
</protein>
<dbReference type="Proteomes" id="UP001362999">
    <property type="component" value="Unassembled WGS sequence"/>
</dbReference>
<dbReference type="AlphaFoldDB" id="A0AAV9ZLG0"/>
<evidence type="ECO:0000313" key="1">
    <source>
        <dbReference type="EMBL" id="KAK6985106.1"/>
    </source>
</evidence>
<organism evidence="1 2">
    <name type="scientific">Favolaschia claudopus</name>
    <dbReference type="NCBI Taxonomy" id="2862362"/>
    <lineage>
        <taxon>Eukaryota</taxon>
        <taxon>Fungi</taxon>
        <taxon>Dikarya</taxon>
        <taxon>Basidiomycota</taxon>
        <taxon>Agaricomycotina</taxon>
        <taxon>Agaricomycetes</taxon>
        <taxon>Agaricomycetidae</taxon>
        <taxon>Agaricales</taxon>
        <taxon>Marasmiineae</taxon>
        <taxon>Mycenaceae</taxon>
        <taxon>Favolaschia</taxon>
    </lineage>
</organism>